<reference evidence="4 5" key="1">
    <citation type="submission" date="2021-03" db="EMBL/GenBank/DDBJ databases">
        <title>Complete genome of Polaribacter_sp.SM13.</title>
        <authorList>
            <person name="Jeong S.W."/>
            <person name="Bae J.W."/>
        </authorList>
    </citation>
    <scope>NUCLEOTIDE SEQUENCE [LARGE SCALE GENOMIC DNA]</scope>
    <source>
        <strain evidence="4 5">SM13</strain>
    </source>
</reference>
<accession>A0A975H8I0</accession>
<feature type="signal peptide" evidence="2">
    <location>
        <begin position="1"/>
        <end position="20"/>
    </location>
</feature>
<feature type="domain" description="SbsA Ig-like" evidence="3">
    <location>
        <begin position="31"/>
        <end position="133"/>
    </location>
</feature>
<feature type="chain" id="PRO_5037906682" evidence="2">
    <location>
        <begin position="21"/>
        <end position="535"/>
    </location>
</feature>
<dbReference type="Pfam" id="PF13205">
    <property type="entry name" value="Big_5"/>
    <property type="match status" value="1"/>
</dbReference>
<evidence type="ECO:0000313" key="4">
    <source>
        <dbReference type="EMBL" id="QTE24527.1"/>
    </source>
</evidence>
<dbReference type="KEGG" id="pcea:J3359_13965"/>
<dbReference type="PROSITE" id="PS51257">
    <property type="entry name" value="PROKAR_LIPOPROTEIN"/>
    <property type="match status" value="1"/>
</dbReference>
<gene>
    <name evidence="4" type="ORF">J3359_13965</name>
</gene>
<keyword evidence="5" id="KW-1185">Reference proteome</keyword>
<keyword evidence="1 2" id="KW-0732">Signal</keyword>
<evidence type="ECO:0000256" key="2">
    <source>
        <dbReference type="SAM" id="SignalP"/>
    </source>
</evidence>
<sequence>MFSKKIIFLLFFAVLISSCAKTGRPDGGPKDEDAPLFVTSNPPYKSINFKAKEVELYFNEFIKLKDLNKQLVVSPPLKNPLLVTPQGAASKFLKIEILDTLASNTTYIFNFGNAVEDNNESNVLEGFKYVFSTGTYIDSLKTSGELKDAFFKEKPKKTNIVLYRIDSTYTDSLIYKQKPNYVTSALDTTVFNFSNLKEGKYRLMALQESSSDYLFNPKLDKIGFYNDTISLPKDSILSEPITLFKEVQPYQFRRGKEVTKGKIQFGYEGKIKDLKVNLLSKVPDSFKSISRFEVDKDTLNYWFTPIDVDSLNFTITNDIFIDTVTVRLRKKKIDSLSVSFPSSRLLHFRDTLFLKTNNPLTKIDTSKISLIDSDTLKVPFTIFNSKKENKLGIIFDKKQKNTYNLKLLPKAVTDIYETSIDTLKFNFRTQEIEDYGKITLNVVNSNNENLIIDLISIKEKNKIIERRYIKSSENLVFDLLEPKSYIFRAIIDRNKNNIWDTGNFLKMKQPEKVIYYETQIDLRANNYVFETFSVK</sequence>
<evidence type="ECO:0000259" key="3">
    <source>
        <dbReference type="Pfam" id="PF13205"/>
    </source>
</evidence>
<protein>
    <submittedName>
        <fullName evidence="4">Ig-like domain-containing protein</fullName>
    </submittedName>
</protein>
<proteinExistence type="predicted"/>
<dbReference type="InterPro" id="IPR032812">
    <property type="entry name" value="SbsA_Ig"/>
</dbReference>
<evidence type="ECO:0000256" key="1">
    <source>
        <dbReference type="ARBA" id="ARBA00022729"/>
    </source>
</evidence>
<dbReference type="Proteomes" id="UP000663920">
    <property type="component" value="Chromosome"/>
</dbReference>
<evidence type="ECO:0000313" key="5">
    <source>
        <dbReference type="Proteomes" id="UP000663920"/>
    </source>
</evidence>
<name>A0A975H8I0_9FLAO</name>
<dbReference type="AlphaFoldDB" id="A0A975H8I0"/>
<dbReference type="EMBL" id="CP071869">
    <property type="protein sequence ID" value="QTE24527.1"/>
    <property type="molecule type" value="Genomic_DNA"/>
</dbReference>
<organism evidence="4 5">
    <name type="scientific">Polaribacter cellanae</name>
    <dbReference type="NCBI Taxonomy" id="2818493"/>
    <lineage>
        <taxon>Bacteria</taxon>
        <taxon>Pseudomonadati</taxon>
        <taxon>Bacteroidota</taxon>
        <taxon>Flavobacteriia</taxon>
        <taxon>Flavobacteriales</taxon>
        <taxon>Flavobacteriaceae</taxon>
    </lineage>
</organism>